<comment type="caution">
    <text evidence="5">The sequence shown here is derived from an EMBL/GenBank/DDBJ whole genome shotgun (WGS) entry which is preliminary data.</text>
</comment>
<accession>A0ABS7FQF7</accession>
<name>A0ABS7FQF7_9ACTN</name>
<dbReference type="SUPFAM" id="SSF48452">
    <property type="entry name" value="TPR-like"/>
    <property type="match status" value="3"/>
</dbReference>
<evidence type="ECO:0000256" key="4">
    <source>
        <dbReference type="SAM" id="MobiDB-lite"/>
    </source>
</evidence>
<dbReference type="PRINTS" id="PR00364">
    <property type="entry name" value="DISEASERSIST"/>
</dbReference>
<dbReference type="InterPro" id="IPR019734">
    <property type="entry name" value="TPR_rpt"/>
</dbReference>
<dbReference type="Gene3D" id="3.40.50.300">
    <property type="entry name" value="P-loop containing nucleotide triphosphate hydrolases"/>
    <property type="match status" value="1"/>
</dbReference>
<feature type="region of interest" description="Disordered" evidence="4">
    <location>
        <begin position="427"/>
        <end position="459"/>
    </location>
</feature>
<comment type="subcellular location">
    <subcellularLocation>
        <location evidence="1">Cytoplasm</location>
    </subcellularLocation>
</comment>
<evidence type="ECO:0000256" key="2">
    <source>
        <dbReference type="ARBA" id="ARBA00022490"/>
    </source>
</evidence>
<dbReference type="Gene3D" id="1.25.40.10">
    <property type="entry name" value="Tetratricopeptide repeat domain"/>
    <property type="match status" value="2"/>
</dbReference>
<protein>
    <submittedName>
        <fullName evidence="5">Tetratricopeptide repeat protein</fullName>
    </submittedName>
</protein>
<dbReference type="InterPro" id="IPR011990">
    <property type="entry name" value="TPR-like_helical_dom_sf"/>
</dbReference>
<keyword evidence="6" id="KW-1185">Reference proteome</keyword>
<dbReference type="PANTHER" id="PTHR45954">
    <property type="entry name" value="LD33695P"/>
    <property type="match status" value="1"/>
</dbReference>
<gene>
    <name evidence="5" type="ORF">K1Y72_09590</name>
</gene>
<dbReference type="InterPro" id="IPR027417">
    <property type="entry name" value="P-loop_NTPase"/>
</dbReference>
<evidence type="ECO:0000256" key="3">
    <source>
        <dbReference type="ARBA" id="ARBA00022737"/>
    </source>
</evidence>
<proteinExistence type="predicted"/>
<dbReference type="InterPro" id="IPR052386">
    <property type="entry name" value="GPSM"/>
</dbReference>
<dbReference type="SUPFAM" id="SSF52540">
    <property type="entry name" value="P-loop containing nucleoside triphosphate hydrolases"/>
    <property type="match status" value="1"/>
</dbReference>
<sequence length="952" mass="101556">MTGRFGGPPPGDRDPRQVDQRTRVDQRADARKGGRVTQVAGDQFLGGHHVHHHLRLAAAAPRVVSLPAAPPHLVGRQDRVGELLELLAPGPPPGSGPARPAEAGSEVVVTAVQGPGGIGKTALALEAAHQAVEQGWFGGGALFVDMAGYDPAGPVSAGQAVGVLLRALGVADDHLAATPAEQVDQYRAELARRGQDGQRVLILADSAASADQVAALVPGGRQHRLLVTSRDTLADPALPGARLIELDELAAPAAAQLITTALRLARGDDPRPAADPPAVDRLAELCGRLPLALGIVAAILIGDPGQPVGVLVDHLADERTRLDRVRLPGNDGSTGSAPVRAAFALSHRRLTAPQQQMFALLGLNPGPHVSTEAAVALADRPADHVRPLLAALARAGLLTEAPAGSGTWRMHDLIKLYATELPLQIGGSDAEHTTTADGDDDGDDGGRDAEPGGTGPQKPAAVHRLLRHYLKLADAADDHLRALPGSPVPDRFTGRRDALAWLDAERPNLIAAVALCTTAHPDLTAPLAGCLNRYLHWRRHFDDALTTGRHALTTTRELGDRHGEGQALGNLGIALREVRRFDEAITAHTDAAAICRELGDRHGEGQALNNLGNALREVRRFDGAITAHTDAAAIFRELGDRHGEGQALGNLGIALREVRRFDGAITAHTDAAAIFRELGDRHGEGQALNNLGIALKEVRRFDEAITAHTDAAAIFRELGDRHGEGQALNNLGNALREVRRFDGAITAHTDAAAIFRELGDRHGEGQALGNLGIALREVRRFDGAITAHTDAAAICRELGDRHGEGQALNNLGIALREVRRFDEAITAHTQDLDICRELGDRHGEGQALNNLGIALEEVRRFDEAITAHTDAAAIFRELGDRHGEGAVLNNLGIALREVRRFDEAITAHTQDLDICRELGDRHGENIALNNLRIAKRSKRRSWWRIAFQQRRR</sequence>
<dbReference type="PANTHER" id="PTHR45954:SF1">
    <property type="entry name" value="LD33695P"/>
    <property type="match status" value="1"/>
</dbReference>
<dbReference type="Pfam" id="PF13176">
    <property type="entry name" value="TPR_7"/>
    <property type="match status" value="3"/>
</dbReference>
<evidence type="ECO:0000313" key="6">
    <source>
        <dbReference type="Proteomes" id="UP000774570"/>
    </source>
</evidence>
<keyword evidence="2" id="KW-0963">Cytoplasm</keyword>
<dbReference type="RefSeq" id="WP_220165285.1">
    <property type="nucleotide sequence ID" value="NZ_JAIBOA010000005.1"/>
</dbReference>
<dbReference type="EMBL" id="JAIBOA010000005">
    <property type="protein sequence ID" value="MBW8482617.1"/>
    <property type="molecule type" value="Genomic_DNA"/>
</dbReference>
<dbReference type="SMART" id="SM00028">
    <property type="entry name" value="TPR"/>
    <property type="match status" value="9"/>
</dbReference>
<organism evidence="5 6">
    <name type="scientific">Actinomadura parmotrematis</name>
    <dbReference type="NCBI Taxonomy" id="2864039"/>
    <lineage>
        <taxon>Bacteria</taxon>
        <taxon>Bacillati</taxon>
        <taxon>Actinomycetota</taxon>
        <taxon>Actinomycetes</taxon>
        <taxon>Streptosporangiales</taxon>
        <taxon>Thermomonosporaceae</taxon>
        <taxon>Actinomadura</taxon>
    </lineage>
</organism>
<dbReference type="Pfam" id="PF13424">
    <property type="entry name" value="TPR_12"/>
    <property type="match status" value="3"/>
</dbReference>
<reference evidence="5 6" key="1">
    <citation type="submission" date="2021-07" db="EMBL/GenBank/DDBJ databases">
        <title>Actinomadura sp. PM05-2 isolated from lichen.</title>
        <authorList>
            <person name="Somphong A."/>
            <person name="Phongsopitanun W."/>
            <person name="Tanasupawat S."/>
            <person name="Peongsungnone V."/>
        </authorList>
    </citation>
    <scope>NUCLEOTIDE SEQUENCE [LARGE SCALE GENOMIC DNA]</scope>
    <source>
        <strain evidence="5 6">PM05-2</strain>
    </source>
</reference>
<evidence type="ECO:0000256" key="1">
    <source>
        <dbReference type="ARBA" id="ARBA00004496"/>
    </source>
</evidence>
<dbReference type="Proteomes" id="UP000774570">
    <property type="component" value="Unassembled WGS sequence"/>
</dbReference>
<evidence type="ECO:0000313" key="5">
    <source>
        <dbReference type="EMBL" id="MBW8482617.1"/>
    </source>
</evidence>
<keyword evidence="3" id="KW-0677">Repeat</keyword>
<feature type="region of interest" description="Disordered" evidence="4">
    <location>
        <begin position="1"/>
        <end position="35"/>
    </location>
</feature>
<feature type="compositionally biased region" description="Basic and acidic residues" evidence="4">
    <location>
        <begin position="11"/>
        <end position="32"/>
    </location>
</feature>